<protein>
    <submittedName>
        <fullName evidence="2">Uncharacterized protein</fullName>
    </submittedName>
</protein>
<evidence type="ECO:0000313" key="1">
    <source>
        <dbReference type="EMBL" id="CAF4933125.1"/>
    </source>
</evidence>
<accession>A0A822G0B9</accession>
<comment type="caution">
    <text evidence="2">The sequence shown here is derived from an EMBL/GenBank/DDBJ whole genome shotgun (WGS) entry which is preliminary data.</text>
</comment>
<proteinExistence type="predicted"/>
<sequence length="40" mass="4719">SPLRPVRIEHLNRPKTVSSIRTSNNCNWDNFMRKKSKHGN</sequence>
<name>A0A822G0B9_9BILA</name>
<evidence type="ECO:0000313" key="2">
    <source>
        <dbReference type="EMBL" id="CAF5133494.1"/>
    </source>
</evidence>
<reference evidence="2" key="1">
    <citation type="submission" date="2021-02" db="EMBL/GenBank/DDBJ databases">
        <authorList>
            <person name="Nowell W R."/>
        </authorList>
    </citation>
    <scope>NUCLEOTIDE SEQUENCE</scope>
</reference>
<dbReference type="Proteomes" id="UP000663848">
    <property type="component" value="Unassembled WGS sequence"/>
</dbReference>
<dbReference type="Proteomes" id="UP000663873">
    <property type="component" value="Unassembled WGS sequence"/>
</dbReference>
<organism evidence="2 3">
    <name type="scientific">Rotaria socialis</name>
    <dbReference type="NCBI Taxonomy" id="392032"/>
    <lineage>
        <taxon>Eukaryota</taxon>
        <taxon>Metazoa</taxon>
        <taxon>Spiralia</taxon>
        <taxon>Gnathifera</taxon>
        <taxon>Rotifera</taxon>
        <taxon>Eurotatoria</taxon>
        <taxon>Bdelloidea</taxon>
        <taxon>Philodinida</taxon>
        <taxon>Philodinidae</taxon>
        <taxon>Rotaria</taxon>
    </lineage>
</organism>
<dbReference type="EMBL" id="CAJOBR010086464">
    <property type="protein sequence ID" value="CAF5133494.1"/>
    <property type="molecule type" value="Genomic_DNA"/>
</dbReference>
<evidence type="ECO:0000313" key="3">
    <source>
        <dbReference type="Proteomes" id="UP000663848"/>
    </source>
</evidence>
<dbReference type="EMBL" id="CAJOBP010086672">
    <property type="protein sequence ID" value="CAF4933125.1"/>
    <property type="molecule type" value="Genomic_DNA"/>
</dbReference>
<keyword evidence="4" id="KW-1185">Reference proteome</keyword>
<evidence type="ECO:0000313" key="4">
    <source>
        <dbReference type="Proteomes" id="UP000663873"/>
    </source>
</evidence>
<gene>
    <name evidence="2" type="ORF">QYT958_LOCUS47045</name>
    <name evidence="1" type="ORF">UJA718_LOCUS46964</name>
</gene>
<dbReference type="AlphaFoldDB" id="A0A822G0B9"/>
<feature type="non-terminal residue" evidence="2">
    <location>
        <position position="1"/>
    </location>
</feature>